<dbReference type="InterPro" id="IPR050491">
    <property type="entry name" value="AmpC-like"/>
</dbReference>
<dbReference type="SUPFAM" id="SSF56601">
    <property type="entry name" value="beta-lactamase/transpeptidase-like"/>
    <property type="match status" value="1"/>
</dbReference>
<evidence type="ECO:0000259" key="3">
    <source>
        <dbReference type="Pfam" id="PF00144"/>
    </source>
</evidence>
<keyword evidence="5" id="KW-1185">Reference proteome</keyword>
<evidence type="ECO:0000313" key="5">
    <source>
        <dbReference type="Proteomes" id="UP000700596"/>
    </source>
</evidence>
<evidence type="ECO:0000256" key="2">
    <source>
        <dbReference type="SAM" id="MobiDB-lite"/>
    </source>
</evidence>
<comment type="similarity">
    <text evidence="1">Belongs to the peptidase S12 family.</text>
</comment>
<dbReference type="PANTHER" id="PTHR46825:SF9">
    <property type="entry name" value="BETA-LACTAMASE-RELATED DOMAIN-CONTAINING PROTEIN"/>
    <property type="match status" value="1"/>
</dbReference>
<dbReference type="PANTHER" id="PTHR46825">
    <property type="entry name" value="D-ALANYL-D-ALANINE-CARBOXYPEPTIDASE/ENDOPEPTIDASE AMPH"/>
    <property type="match status" value="1"/>
</dbReference>
<dbReference type="Pfam" id="PF00144">
    <property type="entry name" value="Beta-lactamase"/>
    <property type="match status" value="1"/>
</dbReference>
<sequence length="506" mass="57122">MTHKTERFDRLVRDAMDEHKVPGFSIAIIHGEEIWSKGYGVAQLSGEPVTSDTIFDFASLSKSITASAVALLVQDNEKYPDVQWTTPVSKLLPEDFVLEDDYSTKNITIEDILSHRTGYPRHDDSYLGIRSTNPDNAATITRSLRHLPSNKPLRTTYQYNNIMYTVASHIVSTLTSQPYANFLEQNVFKPLNMANTHHDVPTSPDAVSKLAHPHHWDKDTEKYIEIPMYAQPEGQGAGLIFTSASDYALHIQALMTRSGPLSAESHDALRTPRIPIQFDEDTKRRPFYSHAMYGFGCWIENYRGFEVVGHNGGVAGFGSVARWVGDKGFGFVTVGNGSGAAEIGELVFQILLDDVIGVTEEEKVDWVEYARKESREEEEREKERKEKEKKEAEVLERDRREPTIELREYAGTYSHGGYHGLVVEFDEKEGVLKANCEDRCMPLLLTFKHKTGDEFLVEQYSVWGAYTYTVKGAFRVADEKVEAVGVAFEPAMEDVGDGLIWFTRVK</sequence>
<name>A0A9P9D5U1_9PLEO</name>
<dbReference type="OrthoDB" id="5946976at2759"/>
<accession>A0A9P9D5U1</accession>
<dbReference type="InterPro" id="IPR001466">
    <property type="entry name" value="Beta-lactam-related"/>
</dbReference>
<dbReference type="Proteomes" id="UP000700596">
    <property type="component" value="Unassembled WGS sequence"/>
</dbReference>
<proteinExistence type="inferred from homology"/>
<organism evidence="4 5">
    <name type="scientific">Dendryphion nanum</name>
    <dbReference type="NCBI Taxonomy" id="256645"/>
    <lineage>
        <taxon>Eukaryota</taxon>
        <taxon>Fungi</taxon>
        <taxon>Dikarya</taxon>
        <taxon>Ascomycota</taxon>
        <taxon>Pezizomycotina</taxon>
        <taxon>Dothideomycetes</taxon>
        <taxon>Pleosporomycetidae</taxon>
        <taxon>Pleosporales</taxon>
        <taxon>Torulaceae</taxon>
        <taxon>Dendryphion</taxon>
    </lineage>
</organism>
<dbReference type="Gene3D" id="3.40.710.10">
    <property type="entry name" value="DD-peptidase/beta-lactamase superfamily"/>
    <property type="match status" value="1"/>
</dbReference>
<protein>
    <submittedName>
        <fullName evidence="4">Beta-lactamase/transpeptidase-like protein</fullName>
    </submittedName>
</protein>
<comment type="caution">
    <text evidence="4">The sequence shown here is derived from an EMBL/GenBank/DDBJ whole genome shotgun (WGS) entry which is preliminary data.</text>
</comment>
<reference evidence="4" key="1">
    <citation type="journal article" date="2021" name="Nat. Commun.">
        <title>Genetic determinants of endophytism in the Arabidopsis root mycobiome.</title>
        <authorList>
            <person name="Mesny F."/>
            <person name="Miyauchi S."/>
            <person name="Thiergart T."/>
            <person name="Pickel B."/>
            <person name="Atanasova L."/>
            <person name="Karlsson M."/>
            <person name="Huettel B."/>
            <person name="Barry K.W."/>
            <person name="Haridas S."/>
            <person name="Chen C."/>
            <person name="Bauer D."/>
            <person name="Andreopoulos W."/>
            <person name="Pangilinan J."/>
            <person name="LaButti K."/>
            <person name="Riley R."/>
            <person name="Lipzen A."/>
            <person name="Clum A."/>
            <person name="Drula E."/>
            <person name="Henrissat B."/>
            <person name="Kohler A."/>
            <person name="Grigoriev I.V."/>
            <person name="Martin F.M."/>
            <person name="Hacquard S."/>
        </authorList>
    </citation>
    <scope>NUCLEOTIDE SEQUENCE</scope>
    <source>
        <strain evidence="4">MPI-CAGE-CH-0243</strain>
    </source>
</reference>
<feature type="region of interest" description="Disordered" evidence="2">
    <location>
        <begin position="371"/>
        <end position="391"/>
    </location>
</feature>
<dbReference type="InterPro" id="IPR012338">
    <property type="entry name" value="Beta-lactam/transpept-like"/>
</dbReference>
<feature type="domain" description="Beta-lactamase-related" evidence="3">
    <location>
        <begin position="8"/>
        <end position="340"/>
    </location>
</feature>
<evidence type="ECO:0000256" key="1">
    <source>
        <dbReference type="ARBA" id="ARBA00038215"/>
    </source>
</evidence>
<dbReference type="AlphaFoldDB" id="A0A9P9D5U1"/>
<dbReference type="EMBL" id="JAGMWT010000019">
    <property type="protein sequence ID" value="KAH7113290.1"/>
    <property type="molecule type" value="Genomic_DNA"/>
</dbReference>
<evidence type="ECO:0000313" key="4">
    <source>
        <dbReference type="EMBL" id="KAH7113290.1"/>
    </source>
</evidence>
<gene>
    <name evidence="4" type="ORF">B0J11DRAFT_541851</name>
</gene>